<evidence type="ECO:0000259" key="2">
    <source>
        <dbReference type="Pfam" id="PF00725"/>
    </source>
</evidence>
<gene>
    <name evidence="4" type="ORF">NEMBOFW57_007768</name>
</gene>
<dbReference type="InterPro" id="IPR036291">
    <property type="entry name" value="NAD(P)-bd_dom_sf"/>
</dbReference>
<dbReference type="InterPro" id="IPR000033">
    <property type="entry name" value="LDLR_classB_rpt"/>
</dbReference>
<dbReference type="GO" id="GO:0016616">
    <property type="term" value="F:oxidoreductase activity, acting on the CH-OH group of donors, NAD or NADP as acceptor"/>
    <property type="evidence" value="ECO:0007669"/>
    <property type="project" value="InterPro"/>
</dbReference>
<accession>A0AAD4EV84</accession>
<dbReference type="Pfam" id="PF00725">
    <property type="entry name" value="3HCDH"/>
    <property type="match status" value="1"/>
</dbReference>
<dbReference type="SUPFAM" id="SSF63825">
    <property type="entry name" value="YWTD domain"/>
    <property type="match status" value="1"/>
</dbReference>
<evidence type="ECO:0008006" key="6">
    <source>
        <dbReference type="Google" id="ProtNLM"/>
    </source>
</evidence>
<dbReference type="PANTHER" id="PTHR48075">
    <property type="entry name" value="3-HYDROXYACYL-COA DEHYDROGENASE FAMILY PROTEIN"/>
    <property type="match status" value="1"/>
</dbReference>
<dbReference type="SMART" id="SM00135">
    <property type="entry name" value="LY"/>
    <property type="match status" value="4"/>
</dbReference>
<keyword evidence="1" id="KW-0560">Oxidoreductase</keyword>
<dbReference type="Gene3D" id="3.40.50.720">
    <property type="entry name" value="NAD(P)-binding Rossmann-like Domain"/>
    <property type="match status" value="1"/>
</dbReference>
<name>A0AAD4EV84_9PEZI</name>
<keyword evidence="5" id="KW-1185">Reference proteome</keyword>
<dbReference type="SUPFAM" id="SSF48179">
    <property type="entry name" value="6-phosphogluconate dehydrogenase C-terminal domain-like"/>
    <property type="match status" value="1"/>
</dbReference>
<reference evidence="4" key="1">
    <citation type="submission" date="2023-02" db="EMBL/GenBank/DDBJ databases">
        <authorList>
            <person name="Palmer J.M."/>
        </authorList>
    </citation>
    <scope>NUCLEOTIDE SEQUENCE</scope>
    <source>
        <strain evidence="4">FW57</strain>
    </source>
</reference>
<feature type="domain" description="3-hydroxyacyl-CoA dehydrogenase NAD binding" evidence="3">
    <location>
        <begin position="13"/>
        <end position="189"/>
    </location>
</feature>
<dbReference type="Gene3D" id="1.10.1040.10">
    <property type="entry name" value="N-(1-d-carboxylethyl)-l-norvaline Dehydrogenase, domain 2"/>
    <property type="match status" value="1"/>
</dbReference>
<protein>
    <recommendedName>
        <fullName evidence="6">3-hydroxyacyl-CoA dehydrogenase</fullName>
    </recommendedName>
</protein>
<dbReference type="InterPro" id="IPR011042">
    <property type="entry name" value="6-blade_b-propeller_TolB-like"/>
</dbReference>
<dbReference type="InterPro" id="IPR006108">
    <property type="entry name" value="3HC_DH_C"/>
</dbReference>
<comment type="caution">
    <text evidence="4">The sequence shown here is derived from an EMBL/GenBank/DDBJ whole genome shotgun (WGS) entry which is preliminary data.</text>
</comment>
<dbReference type="Proteomes" id="UP001197093">
    <property type="component" value="Unassembled WGS sequence"/>
</dbReference>
<evidence type="ECO:0000313" key="4">
    <source>
        <dbReference type="EMBL" id="KAG7288238.1"/>
    </source>
</evidence>
<organism evidence="4 5">
    <name type="scientific">Staphylotrichum longicolle</name>
    <dbReference type="NCBI Taxonomy" id="669026"/>
    <lineage>
        <taxon>Eukaryota</taxon>
        <taxon>Fungi</taxon>
        <taxon>Dikarya</taxon>
        <taxon>Ascomycota</taxon>
        <taxon>Pezizomycotina</taxon>
        <taxon>Sordariomycetes</taxon>
        <taxon>Sordariomycetidae</taxon>
        <taxon>Sordariales</taxon>
        <taxon>Chaetomiaceae</taxon>
        <taxon>Staphylotrichum</taxon>
    </lineage>
</organism>
<feature type="domain" description="3-hydroxyacyl-CoA dehydrogenase C-terminal" evidence="2">
    <location>
        <begin position="195"/>
        <end position="289"/>
    </location>
</feature>
<dbReference type="Pfam" id="PF02737">
    <property type="entry name" value="3HCDH_N"/>
    <property type="match status" value="1"/>
</dbReference>
<evidence type="ECO:0000256" key="1">
    <source>
        <dbReference type="ARBA" id="ARBA00023002"/>
    </source>
</evidence>
<proteinExistence type="predicted"/>
<dbReference type="GO" id="GO:0070403">
    <property type="term" value="F:NAD+ binding"/>
    <property type="evidence" value="ECO:0007669"/>
    <property type="project" value="InterPro"/>
</dbReference>
<dbReference type="InterPro" id="IPR008927">
    <property type="entry name" value="6-PGluconate_DH-like_C_sf"/>
</dbReference>
<dbReference type="GO" id="GO:0006631">
    <property type="term" value="P:fatty acid metabolic process"/>
    <property type="evidence" value="ECO:0007669"/>
    <property type="project" value="InterPro"/>
</dbReference>
<dbReference type="PANTHER" id="PTHR48075:SF3">
    <property type="entry name" value="3-HYDROXYACYL-COA DEHYDROGENASE"/>
    <property type="match status" value="1"/>
</dbReference>
<evidence type="ECO:0000313" key="5">
    <source>
        <dbReference type="Proteomes" id="UP001197093"/>
    </source>
</evidence>
<dbReference type="SUPFAM" id="SSF51735">
    <property type="entry name" value="NAD(P)-binding Rossmann-fold domains"/>
    <property type="match status" value="1"/>
</dbReference>
<dbReference type="Gene3D" id="2.120.10.30">
    <property type="entry name" value="TolB, C-terminal domain"/>
    <property type="match status" value="2"/>
</dbReference>
<dbReference type="AlphaFoldDB" id="A0AAD4EV84"/>
<dbReference type="InterPro" id="IPR013328">
    <property type="entry name" value="6PGD_dom2"/>
</dbReference>
<sequence>MAWRPPSIGHRPVAVLGAGVLGRRIACSFVAGGYNVHIRDPSAEARGAAIQYIDENKHLYARNVGSSAGAVQPGSYAAFEDIPSAVGEAWLVVEAVPEKIELKIDTFAELDRTTPADCILVSNSSSFKSSLMLDKIANKERRRLVCNMHFTMPPEIRTVELMTDGETEPAVFPFLSDVLAKCGMLPATARKESTGFIFNRLWAAVKREILLILAEGVSDPAEIDKLWEHMFQARVMPCQLMDRIGLDTVAFIEDNYIQERGLDGTRTVDFLRQNYISQGRLGLKSDKGGLYPPATPRRETPKSTAQPDIYCLDVGLGGNLKQIESVATNGKVLRRSGATGQVETLVSGLAAPDGIDISPSTGRMYWTNMGRNLAARNGSVMSARLDGTDVQTLIPEGGVHTPKQAVVVEGQQKLYFCDREGMGVHRIGLDGKNHEVLVQRSAPTSDAGPLAALTSWCVGIAVDTRAGKIYWTQKGASKSSQGRIFRADIDIPAGETASNRSDIEVVFEKLPEPIDLEIDAETETLYWTDRGEHPLGCSLNRAFVGADKGKPEIIARHFHETIGLKLDLGRQQVLVTDLGGSLYSVNVDTGAKEVLFSDDGCYTGVAAAI</sequence>
<dbReference type="InterPro" id="IPR006176">
    <property type="entry name" value="3-OHacyl-CoA_DH_NAD-bd"/>
</dbReference>
<dbReference type="EMBL" id="JAHCVI010000003">
    <property type="protein sequence ID" value="KAG7288238.1"/>
    <property type="molecule type" value="Genomic_DNA"/>
</dbReference>
<evidence type="ECO:0000259" key="3">
    <source>
        <dbReference type="Pfam" id="PF02737"/>
    </source>
</evidence>